<reference evidence="2 3" key="1">
    <citation type="submission" date="2016-01" db="EMBL/GenBank/DDBJ databases">
        <authorList>
            <person name="Regsiter A."/>
            <person name="william w."/>
        </authorList>
    </citation>
    <scope>NUCLEOTIDE SEQUENCE [LARGE SCALE GENOMIC DNA]</scope>
    <source>
        <strain evidence="2 3">B6</strain>
    </source>
</reference>
<dbReference type="RefSeq" id="WP_080868389.1">
    <property type="nucleotide sequence ID" value="NZ_LMVK01000001.1"/>
</dbReference>
<evidence type="ECO:0008006" key="4">
    <source>
        <dbReference type="Google" id="ProtNLM"/>
    </source>
</evidence>
<feature type="region of interest" description="Disordered" evidence="1">
    <location>
        <begin position="76"/>
        <end position="95"/>
    </location>
</feature>
<dbReference type="Pfam" id="PF13031">
    <property type="entry name" value="DUF3892"/>
    <property type="match status" value="1"/>
</dbReference>
<sequence length="95" mass="10557">MITARIRCINKTDRSSAWERIRSVGGVNPDGKNWKLTLNDAIVGIENKTYAFYVERPAGDRVNVVLAKSAYGNKYLKTTSDGDQPNNLLSLPECP</sequence>
<dbReference type="Proteomes" id="UP000192074">
    <property type="component" value="Unassembled WGS sequence"/>
</dbReference>
<feature type="compositionally biased region" description="Polar residues" evidence="1">
    <location>
        <begin position="76"/>
        <end position="89"/>
    </location>
</feature>
<dbReference type="EMBL" id="FCNL01000022">
    <property type="protein sequence ID" value="CVI18924.1"/>
    <property type="molecule type" value="Genomic_DNA"/>
</dbReference>
<protein>
    <recommendedName>
        <fullName evidence="4">DUF3892 domain-containing protein</fullName>
    </recommendedName>
</protein>
<accession>A0A822V4B3</accession>
<name>A0A822V4B3_AGRTU</name>
<dbReference type="AlphaFoldDB" id="A0A822V4B3"/>
<evidence type="ECO:0000313" key="2">
    <source>
        <dbReference type="EMBL" id="CVI18924.1"/>
    </source>
</evidence>
<gene>
    <name evidence="2" type="ORF">AGR4A_Cc50029</name>
</gene>
<organism evidence="2 3">
    <name type="scientific">Agrobacterium tumefaciens str. B6</name>
    <dbReference type="NCBI Taxonomy" id="1183423"/>
    <lineage>
        <taxon>Bacteria</taxon>
        <taxon>Pseudomonadati</taxon>
        <taxon>Pseudomonadota</taxon>
        <taxon>Alphaproteobacteria</taxon>
        <taxon>Hyphomicrobiales</taxon>
        <taxon>Rhizobiaceae</taxon>
        <taxon>Rhizobium/Agrobacterium group</taxon>
        <taxon>Agrobacterium</taxon>
        <taxon>Agrobacterium tumefaciens complex</taxon>
    </lineage>
</organism>
<comment type="caution">
    <text evidence="2">The sequence shown here is derived from an EMBL/GenBank/DDBJ whole genome shotgun (WGS) entry which is preliminary data.</text>
</comment>
<evidence type="ECO:0000256" key="1">
    <source>
        <dbReference type="SAM" id="MobiDB-lite"/>
    </source>
</evidence>
<proteinExistence type="predicted"/>
<evidence type="ECO:0000313" key="3">
    <source>
        <dbReference type="Proteomes" id="UP000192074"/>
    </source>
</evidence>
<dbReference type="InterPro" id="IPR024997">
    <property type="entry name" value="DUF3892"/>
</dbReference>